<evidence type="ECO:0000259" key="2">
    <source>
        <dbReference type="Pfam" id="PF00156"/>
    </source>
</evidence>
<comment type="similarity">
    <text evidence="1">Belongs to the ComF/GntX family.</text>
</comment>
<dbReference type="EMBL" id="CP060712">
    <property type="protein sequence ID" value="QNN50032.1"/>
    <property type="molecule type" value="Genomic_DNA"/>
</dbReference>
<dbReference type="AlphaFoldDB" id="A0A7G9R357"/>
<dbReference type="PANTHER" id="PTHR47505">
    <property type="entry name" value="DNA UTILIZATION PROTEIN YHGH"/>
    <property type="match status" value="1"/>
</dbReference>
<keyword evidence="4" id="KW-1185">Reference proteome</keyword>
<dbReference type="SUPFAM" id="SSF53271">
    <property type="entry name" value="PRTase-like"/>
    <property type="match status" value="1"/>
</dbReference>
<dbReference type="Gene3D" id="3.40.50.2020">
    <property type="match status" value="1"/>
</dbReference>
<organism evidence="3 4">
    <name type="scientific">Phycicoccus endophyticus</name>
    <dbReference type="NCBI Taxonomy" id="1690220"/>
    <lineage>
        <taxon>Bacteria</taxon>
        <taxon>Bacillati</taxon>
        <taxon>Actinomycetota</taxon>
        <taxon>Actinomycetes</taxon>
        <taxon>Micrococcales</taxon>
        <taxon>Intrasporangiaceae</taxon>
        <taxon>Phycicoccus</taxon>
    </lineage>
</organism>
<accession>A0A7G9R357</accession>
<dbReference type="InterPro" id="IPR000836">
    <property type="entry name" value="PRTase_dom"/>
</dbReference>
<evidence type="ECO:0000313" key="3">
    <source>
        <dbReference type="EMBL" id="QNN50032.1"/>
    </source>
</evidence>
<name>A0A7G9R357_9MICO</name>
<dbReference type="RefSeq" id="WP_187566763.1">
    <property type="nucleotide sequence ID" value="NZ_CP060712.1"/>
</dbReference>
<dbReference type="Pfam" id="PF00156">
    <property type="entry name" value="Pribosyltran"/>
    <property type="match status" value="1"/>
</dbReference>
<dbReference type="Proteomes" id="UP000515976">
    <property type="component" value="Chromosome"/>
</dbReference>
<feature type="domain" description="Phosphoribosyltransferase" evidence="2">
    <location>
        <begin position="139"/>
        <end position="237"/>
    </location>
</feature>
<evidence type="ECO:0000256" key="1">
    <source>
        <dbReference type="ARBA" id="ARBA00008007"/>
    </source>
</evidence>
<proteinExistence type="inferred from homology"/>
<dbReference type="InterPro" id="IPR029057">
    <property type="entry name" value="PRTase-like"/>
</dbReference>
<dbReference type="KEGG" id="pei:H9L10_02850"/>
<protein>
    <submittedName>
        <fullName evidence="3">ComF family protein</fullName>
    </submittedName>
</protein>
<reference evidence="3 4" key="1">
    <citation type="submission" date="2020-08" db="EMBL/GenBank/DDBJ databases">
        <title>Genome sequence of Phycicoccus endophyticus JCM 31784T.</title>
        <authorList>
            <person name="Hyun D.-W."/>
            <person name="Bae J.-W."/>
        </authorList>
    </citation>
    <scope>NUCLEOTIDE SEQUENCE [LARGE SCALE GENOMIC DNA]</scope>
    <source>
        <strain evidence="3 4">JCM 31784</strain>
    </source>
</reference>
<evidence type="ECO:0000313" key="4">
    <source>
        <dbReference type="Proteomes" id="UP000515976"/>
    </source>
</evidence>
<gene>
    <name evidence="3" type="ORF">H9L10_02850</name>
</gene>
<sequence>MTGPSRWLGGGLRSAAGLVLPPRCGGCGEAGGPWCAACRAAARRPPEGPVRPPAAGAPPCWASTLLEGPVRAAVTAVKDEGRVDLRPELAGLLAVALGRALREDPVLRRDVRGVRPVVLVPVPGSPAARRRRGEDATLVLAREAVARLGPPAPPLRAVLRHTRRVGDQARLGRQARAANLAGALAVPPVARDAVRGAACVVLDDVVTTGATLAEAARALRSAGAVHVAGAVVAATPAVRPGRGGWT</sequence>
<dbReference type="PANTHER" id="PTHR47505:SF1">
    <property type="entry name" value="DNA UTILIZATION PROTEIN YHGH"/>
    <property type="match status" value="1"/>
</dbReference>
<dbReference type="CDD" id="cd06223">
    <property type="entry name" value="PRTases_typeI"/>
    <property type="match status" value="1"/>
</dbReference>
<dbReference type="InterPro" id="IPR051910">
    <property type="entry name" value="ComF/GntX_DNA_util-trans"/>
</dbReference>